<feature type="domain" description="Copper amine oxidase-like N-terminal" evidence="1">
    <location>
        <begin position="47"/>
        <end position="93"/>
    </location>
</feature>
<dbReference type="SUPFAM" id="SSF55383">
    <property type="entry name" value="Copper amine oxidase, domain N"/>
    <property type="match status" value="1"/>
</dbReference>
<dbReference type="OrthoDB" id="1809940at2"/>
<dbReference type="InterPro" id="IPR012854">
    <property type="entry name" value="Cu_amine_oxidase-like_N"/>
</dbReference>
<sequence length="219" mass="23380">MKVPVGISVPKLNRPLMPAMVIAVVLALAVLVPGSGRGLAQENQPVTVVVHGIEVAGDIPPIMMSGRVYLPDRFVADILGYPFKWEPKTRSVRMGIPQAGVEMVGELPAFTGKSLASPVKVKAKSYAAGFKIDEKNIVRWSLKGIIDSVTFSFGMPDGQRGQSVGFTLLADGKIVAQEIVNKEDGLKKFTFNVSGVKVLTVKYHDGPGGVLINPRGSQT</sequence>
<dbReference type="InterPro" id="IPR013222">
    <property type="entry name" value="Glyco_hyd_98_carb-bd"/>
</dbReference>
<evidence type="ECO:0000259" key="2">
    <source>
        <dbReference type="Pfam" id="PF08305"/>
    </source>
</evidence>
<dbReference type="InterPro" id="IPR038637">
    <property type="entry name" value="NPCBM_sf"/>
</dbReference>
<proteinExistence type="predicted"/>
<dbReference type="AlphaFoldDB" id="A0A2L2XFJ7"/>
<feature type="domain" description="Glycosyl hydrolase family 98 putative carbohydrate-binding module" evidence="2">
    <location>
        <begin position="117"/>
        <end position="209"/>
    </location>
</feature>
<evidence type="ECO:0000313" key="4">
    <source>
        <dbReference type="Proteomes" id="UP000239549"/>
    </source>
</evidence>
<comment type="caution">
    <text evidence="3">The sequence shown here is derived from an EMBL/GenBank/DDBJ whole genome shotgun (WGS) entry which is preliminary data.</text>
</comment>
<reference evidence="4" key="1">
    <citation type="submission" date="2018-02" db="EMBL/GenBank/DDBJ databases">
        <title>Genome sequence of Desulfocucumis palustris strain NAW-5.</title>
        <authorList>
            <person name="Watanabe M."/>
            <person name="Kojima H."/>
            <person name="Fukui M."/>
        </authorList>
    </citation>
    <scope>NUCLEOTIDE SEQUENCE [LARGE SCALE GENOMIC DNA]</scope>
    <source>
        <strain evidence="4">NAW-5</strain>
    </source>
</reference>
<evidence type="ECO:0008006" key="5">
    <source>
        <dbReference type="Google" id="ProtNLM"/>
    </source>
</evidence>
<dbReference type="Pfam" id="PF07833">
    <property type="entry name" value="Cu_amine_oxidN1"/>
    <property type="match status" value="1"/>
</dbReference>
<keyword evidence="4" id="KW-1185">Reference proteome</keyword>
<dbReference type="SUPFAM" id="SSF49785">
    <property type="entry name" value="Galactose-binding domain-like"/>
    <property type="match status" value="1"/>
</dbReference>
<name>A0A2L2XFJ7_9FIRM</name>
<dbReference type="EMBL" id="BFAV01000045">
    <property type="protein sequence ID" value="GBF32631.1"/>
    <property type="molecule type" value="Genomic_DNA"/>
</dbReference>
<dbReference type="Gene3D" id="2.60.120.1060">
    <property type="entry name" value="NPCBM/NEW2 domain"/>
    <property type="match status" value="1"/>
</dbReference>
<accession>A0A2L2XFJ7</accession>
<dbReference type="InterPro" id="IPR008979">
    <property type="entry name" value="Galactose-bd-like_sf"/>
</dbReference>
<evidence type="ECO:0000313" key="3">
    <source>
        <dbReference type="EMBL" id="GBF32631.1"/>
    </source>
</evidence>
<organism evidence="3 4">
    <name type="scientific">Desulfocucumis palustris</name>
    <dbReference type="NCBI Taxonomy" id="1898651"/>
    <lineage>
        <taxon>Bacteria</taxon>
        <taxon>Bacillati</taxon>
        <taxon>Bacillota</taxon>
        <taxon>Clostridia</taxon>
        <taxon>Eubacteriales</taxon>
        <taxon>Desulfocucumaceae</taxon>
        <taxon>Desulfocucumis</taxon>
    </lineage>
</organism>
<dbReference type="Pfam" id="PF08305">
    <property type="entry name" value="NPCBM"/>
    <property type="match status" value="1"/>
</dbReference>
<protein>
    <recommendedName>
        <fullName evidence="5">Copper amine oxidase-like N-terminal domain-containing protein</fullName>
    </recommendedName>
</protein>
<gene>
    <name evidence="3" type="ORF">DCCM_0827</name>
</gene>
<dbReference type="InterPro" id="IPR036582">
    <property type="entry name" value="Mao_N_sf"/>
</dbReference>
<evidence type="ECO:0000259" key="1">
    <source>
        <dbReference type="Pfam" id="PF07833"/>
    </source>
</evidence>
<dbReference type="Proteomes" id="UP000239549">
    <property type="component" value="Unassembled WGS sequence"/>
</dbReference>
<dbReference type="RefSeq" id="WP_104371133.1">
    <property type="nucleotide sequence ID" value="NZ_BFAV01000045.1"/>
</dbReference>